<keyword evidence="4" id="KW-0067">ATP-binding</keyword>
<dbReference type="InterPro" id="IPR014729">
    <property type="entry name" value="Rossmann-like_a/b/a_fold"/>
</dbReference>
<evidence type="ECO:0000256" key="8">
    <source>
        <dbReference type="ARBA" id="ARBA00048359"/>
    </source>
</evidence>
<dbReference type="PANTHER" id="PTHR42780">
    <property type="entry name" value="SOLEUCYL-TRNA SYNTHETASE"/>
    <property type="match status" value="1"/>
</dbReference>
<keyword evidence="6" id="KW-0030">Aminoacyl-tRNA synthetase</keyword>
<keyword evidence="13" id="KW-1185">Reference proteome</keyword>
<dbReference type="EC" id="6.1.1.5" evidence="1 9"/>
<keyword evidence="2" id="KW-0436">Ligase</keyword>
<keyword evidence="5" id="KW-0648">Protein biosynthesis</keyword>
<evidence type="ECO:0000313" key="12">
    <source>
        <dbReference type="EMBL" id="AJA06347.1"/>
    </source>
</evidence>
<dbReference type="InterPro" id="IPR013155">
    <property type="entry name" value="M/V/L/I-tRNA-synth_anticd-bd"/>
</dbReference>
<comment type="function">
    <text evidence="7">Catalyzes the attachment of isoleucine to tRNA(Ile). As IleRS can inadvertently accommodate and process structurally similar amino acids such as valine, to avoid such errors it has two additional distinct tRNA(Ile)-dependent editing activities. One activity is designated as 'pretransfer' editing and involves the hydrolysis of activated Val-AMP. The other activity is designated 'posttransfer' editing and involves deacylation of mischarged Val-tRNA(Ile).</text>
</comment>
<evidence type="ECO:0000256" key="2">
    <source>
        <dbReference type="ARBA" id="ARBA00022598"/>
    </source>
</evidence>
<dbReference type="GO" id="GO:0005524">
    <property type="term" value="F:ATP binding"/>
    <property type="evidence" value="ECO:0007669"/>
    <property type="project" value="UniProtKB-KW"/>
</dbReference>
<dbReference type="Gene3D" id="3.40.50.620">
    <property type="entry name" value="HUPs"/>
    <property type="match status" value="2"/>
</dbReference>
<dbReference type="GO" id="GO:0002161">
    <property type="term" value="F:aminoacyl-tRNA deacylase activity"/>
    <property type="evidence" value="ECO:0007669"/>
    <property type="project" value="InterPro"/>
</dbReference>
<dbReference type="KEGG" id="sox:TM7x_00825"/>
<dbReference type="RefSeq" id="WP_052198780.1">
    <property type="nucleotide sequence ID" value="NZ_CP007496.1"/>
</dbReference>
<evidence type="ECO:0000313" key="13">
    <source>
        <dbReference type="Proteomes" id="UP000030902"/>
    </source>
</evidence>
<evidence type="ECO:0000259" key="11">
    <source>
        <dbReference type="Pfam" id="PF08264"/>
    </source>
</evidence>
<evidence type="ECO:0000256" key="6">
    <source>
        <dbReference type="ARBA" id="ARBA00023146"/>
    </source>
</evidence>
<dbReference type="SUPFAM" id="SSF50677">
    <property type="entry name" value="ValRS/IleRS/LeuRS editing domain"/>
    <property type="match status" value="1"/>
</dbReference>
<dbReference type="SUPFAM" id="SSF47323">
    <property type="entry name" value="Anticodon-binding domain of a subclass of class I aminoacyl-tRNA synthetases"/>
    <property type="match status" value="2"/>
</dbReference>
<evidence type="ECO:0000256" key="9">
    <source>
        <dbReference type="NCBIfam" id="TIGR00392"/>
    </source>
</evidence>
<reference evidence="12 13" key="1">
    <citation type="journal article" date="2015" name="Proc. Natl. Acad. Sci. U.S.A.">
        <title>Cultivation of a human-associated TM7 phylotype reveals a reduced genome and epibiotic parasitic lifestyle.</title>
        <authorList>
            <person name="He X."/>
            <person name="McLean J.S."/>
            <person name="Edlund A."/>
            <person name="Yooseph S."/>
            <person name="Hall A.P."/>
            <person name="Liu S.Y."/>
            <person name="Dorrestein P.C."/>
            <person name="Esquenazi E."/>
            <person name="Hunter R.C."/>
            <person name="Cheng G."/>
            <person name="Nelson K.E."/>
            <person name="Lux R."/>
            <person name="Shi W."/>
        </authorList>
    </citation>
    <scope>NUCLEOTIDE SEQUENCE [LARGE SCALE GENOMIC DNA]</scope>
    <source>
        <strain evidence="12 13">TM7x</strain>
    </source>
</reference>
<dbReference type="GO" id="GO:0000049">
    <property type="term" value="F:tRNA binding"/>
    <property type="evidence" value="ECO:0007669"/>
    <property type="project" value="InterPro"/>
</dbReference>
<dbReference type="SUPFAM" id="SSF52374">
    <property type="entry name" value="Nucleotidylyl transferase"/>
    <property type="match status" value="1"/>
</dbReference>
<dbReference type="CDD" id="cd07961">
    <property type="entry name" value="Anticodon_Ia_Ile_ABEc"/>
    <property type="match status" value="1"/>
</dbReference>
<dbReference type="EMBL" id="CP007496">
    <property type="protein sequence ID" value="AJA06347.1"/>
    <property type="molecule type" value="Genomic_DNA"/>
</dbReference>
<dbReference type="InterPro" id="IPR023586">
    <property type="entry name" value="Ile-tRNA-ligase_type2"/>
</dbReference>
<comment type="catalytic activity">
    <reaction evidence="8">
        <text>tRNA(Ile) + L-isoleucine + ATP = L-isoleucyl-tRNA(Ile) + AMP + diphosphate</text>
        <dbReference type="Rhea" id="RHEA:11060"/>
        <dbReference type="Rhea" id="RHEA-COMP:9666"/>
        <dbReference type="Rhea" id="RHEA-COMP:9695"/>
        <dbReference type="ChEBI" id="CHEBI:30616"/>
        <dbReference type="ChEBI" id="CHEBI:33019"/>
        <dbReference type="ChEBI" id="CHEBI:58045"/>
        <dbReference type="ChEBI" id="CHEBI:78442"/>
        <dbReference type="ChEBI" id="CHEBI:78528"/>
        <dbReference type="ChEBI" id="CHEBI:456215"/>
        <dbReference type="EC" id="6.1.1.5"/>
    </reaction>
</comment>
<evidence type="ECO:0000256" key="3">
    <source>
        <dbReference type="ARBA" id="ARBA00022741"/>
    </source>
</evidence>
<evidence type="ECO:0000256" key="1">
    <source>
        <dbReference type="ARBA" id="ARBA00013165"/>
    </source>
</evidence>
<dbReference type="InterPro" id="IPR002300">
    <property type="entry name" value="aa-tRNA-synth_Ia"/>
</dbReference>
<protein>
    <recommendedName>
        <fullName evidence="1 9">Isoleucine--tRNA ligase</fullName>
        <ecNumber evidence="1 9">6.1.1.5</ecNumber>
    </recommendedName>
</protein>
<dbReference type="Pfam" id="PF08264">
    <property type="entry name" value="Anticodon_1"/>
    <property type="match status" value="1"/>
</dbReference>
<dbReference type="NCBIfam" id="TIGR00392">
    <property type="entry name" value="ileS"/>
    <property type="match status" value="1"/>
</dbReference>
<dbReference type="InterPro" id="IPR033709">
    <property type="entry name" value="Anticodon_Ile_ABEc"/>
</dbReference>
<dbReference type="InterPro" id="IPR009080">
    <property type="entry name" value="tRNAsynth_Ia_anticodon-bd"/>
</dbReference>
<evidence type="ECO:0000256" key="5">
    <source>
        <dbReference type="ARBA" id="ARBA00022917"/>
    </source>
</evidence>
<dbReference type="GO" id="GO:0006428">
    <property type="term" value="P:isoleucyl-tRNA aminoacylation"/>
    <property type="evidence" value="ECO:0007669"/>
    <property type="project" value="UniProtKB-UniRule"/>
</dbReference>
<proteinExistence type="predicted"/>
<dbReference type="InterPro" id="IPR002301">
    <property type="entry name" value="Ile-tRNA-ligase"/>
</dbReference>
<accession>A0A6S4GTM4</accession>
<organism evidence="12 13">
    <name type="scientific">Candidatus Nanosynbacter lyticus</name>
    <dbReference type="NCBI Taxonomy" id="2093824"/>
    <lineage>
        <taxon>Bacteria</taxon>
        <taxon>Candidatus Saccharimonadota</taxon>
        <taxon>Candidatus Saccharimonadia</taxon>
        <taxon>Candidatus Nanosynbacterales</taxon>
        <taxon>Candidatus Nanosynbacteraceae</taxon>
        <taxon>Candidatus Nanosynbacter</taxon>
    </lineage>
</organism>
<feature type="domain" description="Methionyl/Valyl/Leucyl/Isoleucyl-tRNA synthetase anticodon-binding" evidence="11">
    <location>
        <begin position="711"/>
        <end position="853"/>
    </location>
</feature>
<dbReference type="Gene3D" id="1.10.730.10">
    <property type="entry name" value="Isoleucyl-tRNA Synthetase, Domain 1"/>
    <property type="match status" value="1"/>
</dbReference>
<gene>
    <name evidence="12" type="ORF">TM7x_00825</name>
</gene>
<dbReference type="Pfam" id="PF19302">
    <property type="entry name" value="DUF5915"/>
    <property type="match status" value="1"/>
</dbReference>
<dbReference type="PANTHER" id="PTHR42780:SF1">
    <property type="entry name" value="ISOLEUCINE--TRNA LIGASE, CYTOPLASMIC"/>
    <property type="match status" value="1"/>
</dbReference>
<sequence length="1002" mass="114534">MKFKHGTRRRAAEYEKDWVQRWKDDQTFEKSVAQRSADNAYVFYDGPPFITGVPHHGTLLSSIVKDAVPRYWTMKGKRVERRWGWDCHGLPAENFVEKQMNIVDRRQIVASSDQPAPLDKDGNPLPTISLEKYIIKARESMVANSETWQGVIDRIGRWVDFTGAYRTMDKDFMESVWWAFKQLYEAGKIYEGEKVLMYDTKFATPVSKAEVTMDNDAYQTVTDPSVYVKFKLPDEDVAVLAWTTTPWTLPANLMLAVNPEMTYCEVLVGGEKLIIAEEALERTLQDEKHQPLDYKVLRKFPGSELVGKTYQSLDTGSAWPDNDKIHTIYAADFVSHESGTGIVHIAPAYGEDDFELAKRHGISAFHVIDDNGYYTDGNYKGLEVWDNNKFIAKDLKEKGAVWKIEYIRHEYPFNPRSKQRIMYRAIPSWFFDIQGQKPLMLEQNEHINWFPAHLKHGRFAKNIEQAPDWNLSRDRFWATAMPVWKGDRGTVRVVGSYAELKELSGVELDDYHRPWVDDITFEIDGETFTRIDKVLDCWFESGSMPFAQLHYPFENQAKFEQNYPADFIVEYIGQVRAWFYYVHAVNAALAEIGAFGEAGAQHKNAYSNVITTGVVAGNDGRKMSKSLGNFTDPNELMDKFSADSLRFLLLSSPLLNGEDFALHDKDVGDVARKLSMIWNMYDFFTMYAEVDGWEFDGELRDPLSDLTNPLDIWIVSRLHQLVAEVERHMDTYNIPDALSPILPFLDDASNWYVRRGRRRFWKSEDDGDKNDAYRTLHYVLVCLSYILAPFTPFLAEELYHNLTGDDESIHLKDWLPAGEINRAILRDMNALRVAVNDGLSKRAAAGIKVRQPLASAKLVSTISGNTTDEVRQFLVDVACDELNVKSVEVATDSELEVNESSVQPSVVYDFVITPELKREGLVREIIRHVQSARKKAGLQVDDRIELAIFSADTEITQAINTFAEVITAETLAVKLDSTVNDAEKYDVKIDDKMVAISLQKAK</sequence>
<evidence type="ECO:0000256" key="4">
    <source>
        <dbReference type="ARBA" id="ARBA00022840"/>
    </source>
</evidence>
<dbReference type="Pfam" id="PF00133">
    <property type="entry name" value="tRNA-synt_1"/>
    <property type="match status" value="1"/>
</dbReference>
<evidence type="ECO:0000256" key="7">
    <source>
        <dbReference type="ARBA" id="ARBA00025217"/>
    </source>
</evidence>
<dbReference type="InterPro" id="IPR009008">
    <property type="entry name" value="Val/Leu/Ile-tRNA-synth_edit"/>
</dbReference>
<feature type="domain" description="Aminoacyl-tRNA synthetase class Ia" evidence="10">
    <location>
        <begin position="18"/>
        <end position="656"/>
    </location>
</feature>
<name>A0A6S4GTM4_9BACT</name>
<dbReference type="AlphaFoldDB" id="A0A6S4GTM4"/>
<evidence type="ECO:0000259" key="10">
    <source>
        <dbReference type="Pfam" id="PF00133"/>
    </source>
</evidence>
<dbReference type="PRINTS" id="PR00984">
    <property type="entry name" value="TRNASYNTHILE"/>
</dbReference>
<dbReference type="GO" id="GO:0005737">
    <property type="term" value="C:cytoplasm"/>
    <property type="evidence" value="ECO:0007669"/>
    <property type="project" value="UniProtKB-UniRule"/>
</dbReference>
<dbReference type="Proteomes" id="UP000030902">
    <property type="component" value="Chromosome"/>
</dbReference>
<dbReference type="GO" id="GO:0004822">
    <property type="term" value="F:isoleucine-tRNA ligase activity"/>
    <property type="evidence" value="ECO:0007669"/>
    <property type="project" value="UniProtKB-UniRule"/>
</dbReference>
<keyword evidence="3" id="KW-0547">Nucleotide-binding</keyword>